<name>A0A2U7NJP7_9CAUD</name>
<accession>A0A2U7NJP7</accession>
<protein>
    <submittedName>
        <fullName evidence="1">Uncharacterized protein</fullName>
    </submittedName>
</protein>
<gene>
    <name evidence="1" type="ORF">PspYZU08_28</name>
</gene>
<evidence type="ECO:0000313" key="2">
    <source>
        <dbReference type="Proteomes" id="UP000248293"/>
    </source>
</evidence>
<dbReference type="Proteomes" id="UP000248293">
    <property type="component" value="Segment"/>
</dbReference>
<reference evidence="1 2" key="1">
    <citation type="submission" date="2017-04" db="EMBL/GenBank/DDBJ databases">
        <title>Isolation of lytic bacteriophages infecting Pseudomonas strains for biocontrol of fish and shrimp spoilage during chilled storage.</title>
        <authorList>
            <person name="Yang Z."/>
            <person name="Tao X."/>
            <person name="Gao L."/>
            <person name="Rao S."/>
        </authorList>
    </citation>
    <scope>NUCLEOTIDE SEQUENCE [LARGE SCALE GENOMIC DNA]</scope>
</reference>
<proteinExistence type="predicted"/>
<sequence length="106" mass="11996">MAKTLKFNVSFALTVGACTEVTSAFANIRHQTRKKVEKDGLELVMQKAEAGTKHLLKMYLDETVSDEQCLVETIRAGVRLQLQEMREDDKEGNFQRIGDIKVVPRV</sequence>
<dbReference type="EMBL" id="KY971611">
    <property type="protein sequence ID" value="ASD52204.1"/>
    <property type="molecule type" value="Genomic_DNA"/>
</dbReference>
<keyword evidence="2" id="KW-1185">Reference proteome</keyword>
<organism evidence="1 2">
    <name type="scientific">Pseudomonas phage PspYZU08</name>
    <dbReference type="NCBI Taxonomy" id="1983557"/>
    <lineage>
        <taxon>Viruses</taxon>
        <taxon>Duplodnaviria</taxon>
        <taxon>Heunggongvirae</taxon>
        <taxon>Uroviricota</taxon>
        <taxon>Caudoviricetes</taxon>
        <taxon>Autographivirales</taxon>
        <taxon>Autotranscriptaviridae</taxon>
        <taxon>Studiervirinae</taxon>
        <taxon>Pijolavirus</taxon>
        <taxon>Pijolavirus PspYZU08</taxon>
    </lineage>
</organism>
<dbReference type="PROSITE" id="PS51257">
    <property type="entry name" value="PROKAR_LIPOPROTEIN"/>
    <property type="match status" value="1"/>
</dbReference>
<evidence type="ECO:0000313" key="1">
    <source>
        <dbReference type="EMBL" id="ASD52204.1"/>
    </source>
</evidence>